<protein>
    <submittedName>
        <fullName evidence="3">CaiB/BaiF CoA-transferase family protein</fullName>
    </submittedName>
</protein>
<gene>
    <name evidence="3" type="ORF">ACFOOR_14920</name>
</gene>
<comment type="caution">
    <text evidence="3">The sequence shown here is derived from an EMBL/GenBank/DDBJ whole genome shotgun (WGS) entry which is preliminary data.</text>
</comment>
<dbReference type="PANTHER" id="PTHR48207:SF3">
    <property type="entry name" value="SUCCINATE--HYDROXYMETHYLGLUTARATE COA-TRANSFERASE"/>
    <property type="match status" value="1"/>
</dbReference>
<dbReference type="EMBL" id="JBHRSV010000031">
    <property type="protein sequence ID" value="MFC2927397.1"/>
    <property type="molecule type" value="Genomic_DNA"/>
</dbReference>
<sequence>MTQPPHTGLRVLELARVLAGPWIGMTLADLGADVIKVESPDGDDTRNWGPPWVERKGERAAAYYHACNRGKRSVVLDFRTPQGQEAVRRLAAESDVLVENFKHGGLAKYGLDYDSLKAVNPRLVYCSVTGFGHDGPYADRPGYDFIIQGMTGLMDLTGETDGRPQKVGIPIADLLTGLYGVIAIQAALAERERTGRGQHIDMALMDCMTGVMANQALNFLVSGTPPHRIGSAHPNIVPYQVFPASDGYLIIAVGNDGQYRRLCDILDFEAGRNPRFATNSGRVTHRDELVPLIEAETRKWTRDALLAACEAHVIPAGPIHDVGEVFSDPQTVARGMRIDPEGVPGVRSPLKFSESGLKLDRASPSHGEHTDEILASIGMKPAQE</sequence>
<dbReference type="Pfam" id="PF02515">
    <property type="entry name" value="CoA_transf_3"/>
    <property type="match status" value="1"/>
</dbReference>
<dbReference type="InterPro" id="IPR023606">
    <property type="entry name" value="CoA-Trfase_III_dom_1_sf"/>
</dbReference>
<dbReference type="SUPFAM" id="SSF89796">
    <property type="entry name" value="CoA-transferase family III (CaiB/BaiF)"/>
    <property type="match status" value="1"/>
</dbReference>
<dbReference type="RefSeq" id="WP_343165241.1">
    <property type="nucleotide sequence ID" value="NZ_JBHRSV010000031.1"/>
</dbReference>
<evidence type="ECO:0000313" key="3">
    <source>
        <dbReference type="EMBL" id="MFC2927397.1"/>
    </source>
</evidence>
<evidence type="ECO:0000256" key="1">
    <source>
        <dbReference type="ARBA" id="ARBA00022679"/>
    </source>
</evidence>
<dbReference type="InterPro" id="IPR050483">
    <property type="entry name" value="CoA-transferase_III_domain"/>
</dbReference>
<keyword evidence="4" id="KW-1185">Reference proteome</keyword>
<dbReference type="Proteomes" id="UP001595379">
    <property type="component" value="Unassembled WGS sequence"/>
</dbReference>
<dbReference type="Gene3D" id="3.40.50.10540">
    <property type="entry name" value="Crotonobetainyl-coa:carnitine coa-transferase, domain 1"/>
    <property type="match status" value="1"/>
</dbReference>
<dbReference type="PANTHER" id="PTHR48207">
    <property type="entry name" value="SUCCINATE--HYDROXYMETHYLGLUTARATE COA-TRANSFERASE"/>
    <property type="match status" value="1"/>
</dbReference>
<keyword evidence="1" id="KW-0808">Transferase</keyword>
<dbReference type="InterPro" id="IPR044855">
    <property type="entry name" value="CoA-Trfase_III_dom3_sf"/>
</dbReference>
<dbReference type="InterPro" id="IPR003673">
    <property type="entry name" value="CoA-Trfase_fam_III"/>
</dbReference>
<dbReference type="Gene3D" id="3.30.1540.10">
    <property type="entry name" value="formyl-coa transferase, domain 3"/>
    <property type="match status" value="1"/>
</dbReference>
<evidence type="ECO:0000256" key="2">
    <source>
        <dbReference type="SAM" id="MobiDB-lite"/>
    </source>
</evidence>
<feature type="compositionally biased region" description="Basic and acidic residues" evidence="2">
    <location>
        <begin position="358"/>
        <end position="372"/>
    </location>
</feature>
<reference evidence="4" key="1">
    <citation type="journal article" date="2019" name="Int. J. Syst. Evol. Microbiol.">
        <title>The Global Catalogue of Microorganisms (GCM) 10K type strain sequencing project: providing services to taxonomists for standard genome sequencing and annotation.</title>
        <authorList>
            <consortium name="The Broad Institute Genomics Platform"/>
            <consortium name="The Broad Institute Genome Sequencing Center for Infectious Disease"/>
            <person name="Wu L."/>
            <person name="Ma J."/>
        </authorList>
    </citation>
    <scope>NUCLEOTIDE SEQUENCE [LARGE SCALE GENOMIC DNA]</scope>
    <source>
        <strain evidence="4">KCTC 52487</strain>
    </source>
</reference>
<proteinExistence type="predicted"/>
<organism evidence="3 4">
    <name type="scientific">Hyphobacterium vulgare</name>
    <dbReference type="NCBI Taxonomy" id="1736751"/>
    <lineage>
        <taxon>Bacteria</taxon>
        <taxon>Pseudomonadati</taxon>
        <taxon>Pseudomonadota</taxon>
        <taxon>Alphaproteobacteria</taxon>
        <taxon>Maricaulales</taxon>
        <taxon>Maricaulaceae</taxon>
        <taxon>Hyphobacterium</taxon>
    </lineage>
</organism>
<name>A0ABV7A164_9PROT</name>
<feature type="region of interest" description="Disordered" evidence="2">
    <location>
        <begin position="358"/>
        <end position="384"/>
    </location>
</feature>
<accession>A0ABV7A164</accession>
<evidence type="ECO:0000313" key="4">
    <source>
        <dbReference type="Proteomes" id="UP001595379"/>
    </source>
</evidence>